<protein>
    <submittedName>
        <fullName evidence="2">TatD family hydrolase</fullName>
        <ecNumber evidence="2">3.1.-.-</ecNumber>
    </submittedName>
</protein>
<dbReference type="CDD" id="cd01310">
    <property type="entry name" value="TatD_DNAse"/>
    <property type="match status" value="1"/>
</dbReference>
<dbReference type="EC" id="3.1.-.-" evidence="2"/>
<keyword evidence="2" id="KW-0378">Hydrolase</keyword>
<dbReference type="PIRSF" id="PIRSF005902">
    <property type="entry name" value="DNase_TatD"/>
    <property type="match status" value="1"/>
</dbReference>
<dbReference type="InterPro" id="IPR001130">
    <property type="entry name" value="TatD-like"/>
</dbReference>
<dbReference type="Gene3D" id="3.20.20.140">
    <property type="entry name" value="Metal-dependent hydrolases"/>
    <property type="match status" value="1"/>
</dbReference>
<evidence type="ECO:0000313" key="3">
    <source>
        <dbReference type="Proteomes" id="UP001597460"/>
    </source>
</evidence>
<dbReference type="Proteomes" id="UP001597460">
    <property type="component" value="Unassembled WGS sequence"/>
</dbReference>
<organism evidence="2 3">
    <name type="scientific">Gracilimonas halophila</name>
    <dbReference type="NCBI Taxonomy" id="1834464"/>
    <lineage>
        <taxon>Bacteria</taxon>
        <taxon>Pseudomonadati</taxon>
        <taxon>Balneolota</taxon>
        <taxon>Balneolia</taxon>
        <taxon>Balneolales</taxon>
        <taxon>Balneolaceae</taxon>
        <taxon>Gracilimonas</taxon>
    </lineage>
</organism>
<accession>A0ABW5JMK1</accession>
<dbReference type="NCBIfam" id="TIGR00010">
    <property type="entry name" value="YchF/TatD family DNA exonuclease"/>
    <property type="match status" value="1"/>
</dbReference>
<comment type="caution">
    <text evidence="2">The sequence shown here is derived from an EMBL/GenBank/DDBJ whole genome shotgun (WGS) entry which is preliminary data.</text>
</comment>
<dbReference type="PANTHER" id="PTHR46124:SF4">
    <property type="entry name" value="HYDROLASE TATD"/>
    <property type="match status" value="1"/>
</dbReference>
<keyword evidence="1" id="KW-0479">Metal-binding</keyword>
<evidence type="ECO:0000313" key="2">
    <source>
        <dbReference type="EMBL" id="MFD2533281.1"/>
    </source>
</evidence>
<dbReference type="InterPro" id="IPR015991">
    <property type="entry name" value="TatD/YcfH-like"/>
</dbReference>
<dbReference type="InterPro" id="IPR032466">
    <property type="entry name" value="Metal_Hydrolase"/>
</dbReference>
<gene>
    <name evidence="2" type="ORF">ACFSVN_12575</name>
</gene>
<dbReference type="SUPFAM" id="SSF51556">
    <property type="entry name" value="Metallo-dependent hydrolases"/>
    <property type="match status" value="1"/>
</dbReference>
<dbReference type="EMBL" id="JBHULI010000025">
    <property type="protein sequence ID" value="MFD2533281.1"/>
    <property type="molecule type" value="Genomic_DNA"/>
</dbReference>
<dbReference type="GO" id="GO:0016787">
    <property type="term" value="F:hydrolase activity"/>
    <property type="evidence" value="ECO:0007669"/>
    <property type="project" value="UniProtKB-KW"/>
</dbReference>
<reference evidence="3" key="1">
    <citation type="journal article" date="2019" name="Int. J. Syst. Evol. Microbiol.">
        <title>The Global Catalogue of Microorganisms (GCM) 10K type strain sequencing project: providing services to taxonomists for standard genome sequencing and annotation.</title>
        <authorList>
            <consortium name="The Broad Institute Genomics Platform"/>
            <consortium name="The Broad Institute Genome Sequencing Center for Infectious Disease"/>
            <person name="Wu L."/>
            <person name="Ma J."/>
        </authorList>
    </citation>
    <scope>NUCLEOTIDE SEQUENCE [LARGE SCALE GENOMIC DNA]</scope>
    <source>
        <strain evidence="3">KCTC 52042</strain>
    </source>
</reference>
<dbReference type="RefSeq" id="WP_390303293.1">
    <property type="nucleotide sequence ID" value="NZ_JBHULI010000025.1"/>
</dbReference>
<name>A0ABW5JMK1_9BACT</name>
<evidence type="ECO:0000256" key="1">
    <source>
        <dbReference type="ARBA" id="ARBA00022723"/>
    </source>
</evidence>
<sequence>MIDTHSHIYLPKFDEDRDAVNERAAEAGVRGILMPAIDFDSIPLMEKLSHPGIAFYKMAGVHPCDVKEELPNDFEEKLLEYCSRDDFYGVGESGLDYYWSTELVKQQKESFHLHCKVAKQVGKPVIIHNRESTADMLEIIEQEQDGSLKGIWHCFNGTAEEGRRAIDLGLHLGIGGVVTFKNAGVDKTVAELPLDKMMLETDAPYLSPTPKRGKRNEPAFMKFTAEKLADIFEMSLEEVDEKTTETAKRLFGV</sequence>
<keyword evidence="3" id="KW-1185">Reference proteome</keyword>
<proteinExistence type="predicted"/>
<dbReference type="Pfam" id="PF01026">
    <property type="entry name" value="TatD_DNase"/>
    <property type="match status" value="1"/>
</dbReference>
<dbReference type="PANTHER" id="PTHR46124">
    <property type="entry name" value="D-AMINOACYL-TRNA DEACYLASE"/>
    <property type="match status" value="1"/>
</dbReference>